<evidence type="ECO:0000313" key="1">
    <source>
        <dbReference type="EMBL" id="MDR7099353.1"/>
    </source>
</evidence>
<proteinExistence type="predicted"/>
<accession>A0ABU1VQ06</accession>
<dbReference type="Gene3D" id="3.40.50.300">
    <property type="entry name" value="P-loop containing nucleotide triphosphate hydrolases"/>
    <property type="match status" value="1"/>
</dbReference>
<dbReference type="EMBL" id="JAVDVW010000001">
    <property type="protein sequence ID" value="MDR7099353.1"/>
    <property type="molecule type" value="Genomic_DNA"/>
</dbReference>
<dbReference type="Proteomes" id="UP001267878">
    <property type="component" value="Unassembled WGS sequence"/>
</dbReference>
<dbReference type="InterPro" id="IPR027417">
    <property type="entry name" value="P-loop_NTPase"/>
</dbReference>
<protein>
    <recommendedName>
        <fullName evidence="3">2OG-Fe(II) oxygenase</fullName>
    </recommendedName>
</protein>
<gene>
    <name evidence="1" type="ORF">J2X04_001700</name>
</gene>
<organism evidence="1 2">
    <name type="scientific">Agrilutibacter niabensis</name>
    <dbReference type="NCBI Taxonomy" id="380628"/>
    <lineage>
        <taxon>Bacteria</taxon>
        <taxon>Pseudomonadati</taxon>
        <taxon>Pseudomonadota</taxon>
        <taxon>Gammaproteobacteria</taxon>
        <taxon>Lysobacterales</taxon>
        <taxon>Lysobacteraceae</taxon>
        <taxon>Agrilutibacter</taxon>
    </lineage>
</organism>
<dbReference type="SUPFAM" id="SSF52540">
    <property type="entry name" value="P-loop containing nucleoside triphosphate hydrolases"/>
    <property type="match status" value="1"/>
</dbReference>
<reference evidence="1 2" key="1">
    <citation type="submission" date="2023-07" db="EMBL/GenBank/DDBJ databases">
        <title>Sorghum-associated microbial communities from plants grown in Nebraska, USA.</title>
        <authorList>
            <person name="Schachtman D."/>
        </authorList>
    </citation>
    <scope>NUCLEOTIDE SEQUENCE [LARGE SCALE GENOMIC DNA]</scope>
    <source>
        <strain evidence="1 2">BE187</strain>
    </source>
</reference>
<dbReference type="Pfam" id="PF13469">
    <property type="entry name" value="Sulfotransfer_3"/>
    <property type="match status" value="1"/>
</dbReference>
<evidence type="ECO:0000313" key="2">
    <source>
        <dbReference type="Proteomes" id="UP001267878"/>
    </source>
</evidence>
<sequence>MIAAPRSGSTLLFDLLALADGAWTPDGEAHGPIEGIPGLHPANRGYASHALSEEDAVSATVTTLQAALCVELRDRDGRPPSVDALRRGGLRLVEKTPENALRVSFLARAFPDARFVFLHREGRQNVSSLVEAWHHGGFVNLPMLPGWERGPWCFSLIEGWREHGDDASCDLAAWQWAESNRRALDALELLDDDRWIALDYEELVNVPRAAIQRICAFAELETSAALDAALSRPLPVSATSIGAPSPIKWKRNARFREDSLRPHRLIAGRLRELGGRSAPPPPPTPAPGRVRYQCPLESLSPVDAPDDTPWRVAPSLHLQLGSSVPLAVVRHCRFRERFVDDLPVLWVEDAASGAWLPYFASQSDAYRLRCLVPGALADNLSPTFARRLARAGALVPVWNEQPDATYAMRTASARDDFDAAGWCLLADLLPAAHAQAMVAYLEALIAEGDWPFGDVQVARRYGWHNEPVTRFFHHQFAAIVSRIAGIPVRPSYCYASVYREGASLRPHLDREQCAYTLTLWVARHSVNGQATPWPLWFRTDAGKASAAPSAGDGVLFRGSELPHWREQPPPGGEGATLLFHYVPADFRGSLD</sequence>
<comment type="caution">
    <text evidence="1">The sequence shown here is derived from an EMBL/GenBank/DDBJ whole genome shotgun (WGS) entry which is preliminary data.</text>
</comment>
<keyword evidence="2" id="KW-1185">Reference proteome</keyword>
<name>A0ABU1VQ06_9GAMM</name>
<evidence type="ECO:0008006" key="3">
    <source>
        <dbReference type="Google" id="ProtNLM"/>
    </source>
</evidence>